<evidence type="ECO:0000313" key="3">
    <source>
        <dbReference type="EMBL" id="CAE8668659.1"/>
    </source>
</evidence>
<gene>
    <name evidence="3" type="ORF">PGLA2088_LOCUS16979</name>
</gene>
<reference evidence="3" key="1">
    <citation type="submission" date="2021-02" db="EMBL/GenBank/DDBJ databases">
        <authorList>
            <person name="Dougan E. K."/>
            <person name="Rhodes N."/>
            <person name="Thang M."/>
            <person name="Chan C."/>
        </authorList>
    </citation>
    <scope>NUCLEOTIDE SEQUENCE</scope>
</reference>
<feature type="compositionally biased region" description="Basic and acidic residues" evidence="1">
    <location>
        <begin position="13"/>
        <end position="34"/>
    </location>
</feature>
<dbReference type="SUPFAM" id="SSF51556">
    <property type="entry name" value="Metallo-dependent hydrolases"/>
    <property type="match status" value="1"/>
</dbReference>
<dbReference type="Proteomes" id="UP000626109">
    <property type="component" value="Unassembled WGS sequence"/>
</dbReference>
<dbReference type="Gene3D" id="3.20.20.140">
    <property type="entry name" value="Metal-dependent hydrolases"/>
    <property type="match status" value="1"/>
</dbReference>
<dbReference type="Pfam" id="PF04909">
    <property type="entry name" value="Amidohydro_2"/>
    <property type="match status" value="1"/>
</dbReference>
<dbReference type="EMBL" id="CAJNNW010021960">
    <property type="protein sequence ID" value="CAE8668659.1"/>
    <property type="molecule type" value="Genomic_DNA"/>
</dbReference>
<sequence>MVSAGRSMQITAKSDKLHNIEQSKKKDEEKPTEKHRMLSGMVDGKLIHDVEIKHVTIDVHLHMLDFLQKSSGTKRILQAMDGCGVEKAVIIGMPCCKKWSKDEPEQPLYYQDDNGQCYVYHYSDQMVADAWLALADDKRARFAPIMGAFNPTDINAVAHVERMWDKYPGMWRGLGELMCRHDDLTMLLQDDECPVINHIAMRPIFDFCIKHDLNCLVHHNADRTAEAEDDGTHEYLWEVQEVLDTFPDLKLIWCHAGASRRTHEPTHHCMIDKMVSTYPSLIIDMSWVVWEECVLDPKTNKPHQGWIDLFNKHPTRFTIGSDQVGQFISPAGHCLMKPEITKYWVLSEVCSPEVTKAILWGNAQRIWFDGWDMPTHDKGGRWKQQPPTMKAETLYNNQGYFDWIDEEMY</sequence>
<feature type="region of interest" description="Disordered" evidence="1">
    <location>
        <begin position="1"/>
        <end position="34"/>
    </location>
</feature>
<protein>
    <recommendedName>
        <fullName evidence="2">Amidohydrolase-related domain-containing protein</fullName>
    </recommendedName>
</protein>
<name>A0A813J536_POLGL</name>
<dbReference type="InterPro" id="IPR006680">
    <property type="entry name" value="Amidohydro-rel"/>
</dbReference>
<comment type="caution">
    <text evidence="3">The sequence shown here is derived from an EMBL/GenBank/DDBJ whole genome shotgun (WGS) entry which is preliminary data.</text>
</comment>
<dbReference type="GO" id="GO:0016787">
    <property type="term" value="F:hydrolase activity"/>
    <property type="evidence" value="ECO:0007669"/>
    <property type="project" value="InterPro"/>
</dbReference>
<evidence type="ECO:0000313" key="4">
    <source>
        <dbReference type="Proteomes" id="UP000626109"/>
    </source>
</evidence>
<evidence type="ECO:0000256" key="1">
    <source>
        <dbReference type="SAM" id="MobiDB-lite"/>
    </source>
</evidence>
<organism evidence="3 4">
    <name type="scientific">Polarella glacialis</name>
    <name type="common">Dinoflagellate</name>
    <dbReference type="NCBI Taxonomy" id="89957"/>
    <lineage>
        <taxon>Eukaryota</taxon>
        <taxon>Sar</taxon>
        <taxon>Alveolata</taxon>
        <taxon>Dinophyceae</taxon>
        <taxon>Suessiales</taxon>
        <taxon>Suessiaceae</taxon>
        <taxon>Polarella</taxon>
    </lineage>
</organism>
<feature type="domain" description="Amidohydrolase-related" evidence="2">
    <location>
        <begin position="129"/>
        <end position="367"/>
    </location>
</feature>
<feature type="compositionally biased region" description="Polar residues" evidence="1">
    <location>
        <begin position="1"/>
        <end position="12"/>
    </location>
</feature>
<evidence type="ECO:0000259" key="2">
    <source>
        <dbReference type="Pfam" id="PF04909"/>
    </source>
</evidence>
<proteinExistence type="predicted"/>
<dbReference type="AlphaFoldDB" id="A0A813J536"/>
<accession>A0A813J536</accession>
<feature type="non-terminal residue" evidence="3">
    <location>
        <position position="409"/>
    </location>
</feature>
<dbReference type="InterPro" id="IPR032466">
    <property type="entry name" value="Metal_Hydrolase"/>
</dbReference>